<evidence type="ECO:0000313" key="2">
    <source>
        <dbReference type="EMBL" id="WVZ62659.1"/>
    </source>
</evidence>
<accession>A0AAQ3SY58</accession>
<reference evidence="2 3" key="1">
    <citation type="submission" date="2024-02" db="EMBL/GenBank/DDBJ databases">
        <title>High-quality chromosome-scale genome assembly of Pensacola bahiagrass (Paspalum notatum Flugge var. saurae).</title>
        <authorList>
            <person name="Vega J.M."/>
            <person name="Podio M."/>
            <person name="Orjuela J."/>
            <person name="Siena L.A."/>
            <person name="Pessino S.C."/>
            <person name="Combes M.C."/>
            <person name="Mariac C."/>
            <person name="Albertini E."/>
            <person name="Pupilli F."/>
            <person name="Ortiz J.P.A."/>
            <person name="Leblanc O."/>
        </authorList>
    </citation>
    <scope>NUCLEOTIDE SEQUENCE [LARGE SCALE GENOMIC DNA]</scope>
    <source>
        <strain evidence="2">R1</strain>
        <tissue evidence="2">Leaf</tissue>
    </source>
</reference>
<keyword evidence="1" id="KW-0732">Signal</keyword>
<organism evidence="2 3">
    <name type="scientific">Paspalum notatum var. saurae</name>
    <dbReference type="NCBI Taxonomy" id="547442"/>
    <lineage>
        <taxon>Eukaryota</taxon>
        <taxon>Viridiplantae</taxon>
        <taxon>Streptophyta</taxon>
        <taxon>Embryophyta</taxon>
        <taxon>Tracheophyta</taxon>
        <taxon>Spermatophyta</taxon>
        <taxon>Magnoliopsida</taxon>
        <taxon>Liliopsida</taxon>
        <taxon>Poales</taxon>
        <taxon>Poaceae</taxon>
        <taxon>PACMAD clade</taxon>
        <taxon>Panicoideae</taxon>
        <taxon>Andropogonodae</taxon>
        <taxon>Paspaleae</taxon>
        <taxon>Paspalinae</taxon>
        <taxon>Paspalum</taxon>
    </lineage>
</organism>
<proteinExistence type="predicted"/>
<dbReference type="Proteomes" id="UP001341281">
    <property type="component" value="Chromosome 03"/>
</dbReference>
<evidence type="ECO:0000256" key="1">
    <source>
        <dbReference type="SAM" id="SignalP"/>
    </source>
</evidence>
<gene>
    <name evidence="2" type="ORF">U9M48_012377</name>
</gene>
<dbReference type="EMBL" id="CP144747">
    <property type="protein sequence ID" value="WVZ62659.1"/>
    <property type="molecule type" value="Genomic_DNA"/>
</dbReference>
<feature type="chain" id="PRO_5042850403" evidence="1">
    <location>
        <begin position="33"/>
        <end position="109"/>
    </location>
</feature>
<feature type="signal peptide" evidence="1">
    <location>
        <begin position="1"/>
        <end position="32"/>
    </location>
</feature>
<name>A0AAQ3SY58_PASNO</name>
<protein>
    <submittedName>
        <fullName evidence="2">Uncharacterized protein</fullName>
    </submittedName>
</protein>
<keyword evidence="3" id="KW-1185">Reference proteome</keyword>
<sequence>MVVLLTALRHCPARPSPLPLVSLLLLLDGHMAVVLHSGSGPYKTVNEVAVTVKWTKGLSKSELQEMIKVRVQALSSMAASLHPGQRVEEPRRMKYFQNGEEDDEAEEMA</sequence>
<dbReference type="AlphaFoldDB" id="A0AAQ3SY58"/>
<evidence type="ECO:0000313" key="3">
    <source>
        <dbReference type="Proteomes" id="UP001341281"/>
    </source>
</evidence>